<dbReference type="InterPro" id="IPR020904">
    <property type="entry name" value="Sc_DH/Rdtase_CS"/>
</dbReference>
<organism evidence="15 16">
    <name type="scientific">Thanatephorus cucumeris (strain AG1-IB / isolate 7/3/14)</name>
    <name type="common">Lettuce bottom rot fungus</name>
    <name type="synonym">Rhizoctonia solani</name>
    <dbReference type="NCBI Taxonomy" id="1108050"/>
    <lineage>
        <taxon>Eukaryota</taxon>
        <taxon>Fungi</taxon>
        <taxon>Dikarya</taxon>
        <taxon>Basidiomycota</taxon>
        <taxon>Agaricomycotina</taxon>
        <taxon>Agaricomycetes</taxon>
        <taxon>Cantharellales</taxon>
        <taxon>Ceratobasidiaceae</taxon>
        <taxon>Rhizoctonia</taxon>
        <taxon>Rhizoctonia solani AG-1</taxon>
    </lineage>
</organism>
<dbReference type="PANTHER" id="PTHR24322">
    <property type="entry name" value="PKSB"/>
    <property type="match status" value="1"/>
</dbReference>
<dbReference type="InterPro" id="IPR002347">
    <property type="entry name" value="SDR_fam"/>
</dbReference>
<keyword evidence="4" id="KW-0521">NADP</keyword>
<keyword evidence="3 13" id="KW-0812">Transmembrane</keyword>
<evidence type="ECO:0000256" key="8">
    <source>
        <dbReference type="ARBA" id="ARBA00023136"/>
    </source>
</evidence>
<accession>A0A0B7FND7</accession>
<evidence type="ECO:0000256" key="10">
    <source>
        <dbReference type="ARBA" id="ARBA00068717"/>
    </source>
</evidence>
<comment type="function">
    <text evidence="9">Catalyzes the reduction of all-trans-retinal to all-trans-retinol in the presence of NADPH.</text>
</comment>
<reference evidence="15 16" key="1">
    <citation type="submission" date="2014-11" db="EMBL/GenBank/DDBJ databases">
        <authorList>
            <person name="Wibberg Daniel"/>
        </authorList>
    </citation>
    <scope>NUCLEOTIDE SEQUENCE [LARGE SCALE GENOMIC DNA]</scope>
    <source>
        <strain evidence="15">Rhizoctonia solani AG1-IB 7/3/14</strain>
    </source>
</reference>
<dbReference type="Gene3D" id="3.40.50.720">
    <property type="entry name" value="NAD(P)-binding Rossmann-like Domain"/>
    <property type="match status" value="1"/>
</dbReference>
<dbReference type="EMBL" id="LN679102">
    <property type="protein sequence ID" value="CEL57667.1"/>
    <property type="molecule type" value="Genomic_DNA"/>
</dbReference>
<protein>
    <recommendedName>
        <fullName evidence="10">Short-chain dehydrogenase/reductase 3</fullName>
    </recommendedName>
    <alternativeName>
        <fullName evidence="11">Retinal short-chain dehydrogenase/reductase 1</fullName>
    </alternativeName>
</protein>
<dbReference type="STRING" id="1108050.A0A0B7FND7"/>
<evidence type="ECO:0000256" key="12">
    <source>
        <dbReference type="RuleBase" id="RU000363"/>
    </source>
</evidence>
<evidence type="ECO:0000256" key="9">
    <source>
        <dbReference type="ARBA" id="ARBA00059620"/>
    </source>
</evidence>
<feature type="transmembrane region" description="Helical" evidence="13">
    <location>
        <begin position="51"/>
        <end position="68"/>
    </location>
</feature>
<comment type="similarity">
    <text evidence="2 12">Belongs to the short-chain dehydrogenases/reductases (SDR) family.</text>
</comment>
<dbReference type="Pfam" id="PF00106">
    <property type="entry name" value="adh_short"/>
    <property type="match status" value="1"/>
</dbReference>
<feature type="domain" description="Ketoreductase" evidence="14">
    <location>
        <begin position="93"/>
        <end position="262"/>
    </location>
</feature>
<dbReference type="PROSITE" id="PS00061">
    <property type="entry name" value="ADH_SHORT"/>
    <property type="match status" value="1"/>
</dbReference>
<dbReference type="CDD" id="cd05339">
    <property type="entry name" value="17beta-HSDXI-like_SDR_c"/>
    <property type="match status" value="1"/>
</dbReference>
<sequence>MSRHSASTLVFDQVDLDMVIKVINHTILSPFFAFFVPITYKAQGLPWNSPIIQWSLVYVAVIATFWFLKFASRLWRNSGSWLYSPERIDWGEQTVLITGGSSGIGALLANTLAVRNVTVVVLDVNPIVTENYNISYYKCDVSKWEEVEAVAKEVIEDVGHPTVIVNNAGVVQGKRILDLAVSDVKQTLDTNVASHFWTLKAFLPNMIEEKKGHIITVSSIMGLAGAARMADYCASKAALLGLHESLRYELDNDYNTPAIRTTLLCPGHIMTPLFSHVKLPESWWYKFIAPSLAPHDVVKAMIAAMDEQESRTIFMPFYTQFVRLTGIMPSWARDFCQWVSQADYAMRDFVKVTGRRADEPALKKE</sequence>
<keyword evidence="8 13" id="KW-0472">Membrane</keyword>
<feature type="transmembrane region" description="Helical" evidence="13">
    <location>
        <begin position="20"/>
        <end position="39"/>
    </location>
</feature>
<keyword evidence="5 13" id="KW-1133">Transmembrane helix</keyword>
<evidence type="ECO:0000313" key="16">
    <source>
        <dbReference type="Proteomes" id="UP000059188"/>
    </source>
</evidence>
<name>A0A0B7FND7_THACB</name>
<evidence type="ECO:0000256" key="5">
    <source>
        <dbReference type="ARBA" id="ARBA00022989"/>
    </source>
</evidence>
<evidence type="ECO:0000256" key="1">
    <source>
        <dbReference type="ARBA" id="ARBA00004141"/>
    </source>
</evidence>
<dbReference type="PRINTS" id="PR00080">
    <property type="entry name" value="SDRFAMILY"/>
</dbReference>
<evidence type="ECO:0000259" key="14">
    <source>
        <dbReference type="SMART" id="SM00822"/>
    </source>
</evidence>
<evidence type="ECO:0000256" key="11">
    <source>
        <dbReference type="ARBA" id="ARBA00082544"/>
    </source>
</evidence>
<dbReference type="InterPro" id="IPR057326">
    <property type="entry name" value="KR_dom"/>
</dbReference>
<keyword evidence="6" id="KW-0560">Oxidoreductase</keyword>
<comment type="subcellular location">
    <subcellularLocation>
        <location evidence="1">Membrane</location>
        <topology evidence="1">Multi-pass membrane protein</topology>
    </subcellularLocation>
</comment>
<proteinExistence type="inferred from homology"/>
<dbReference type="OrthoDB" id="10253736at2759"/>
<evidence type="ECO:0000256" key="13">
    <source>
        <dbReference type="SAM" id="Phobius"/>
    </source>
</evidence>
<evidence type="ECO:0000313" key="15">
    <source>
        <dbReference type="EMBL" id="CEL57667.1"/>
    </source>
</evidence>
<dbReference type="GO" id="GO:0052650">
    <property type="term" value="F:all-trans-retinol dehydrogenase (NADP+) activity"/>
    <property type="evidence" value="ECO:0007669"/>
    <property type="project" value="UniProtKB-ARBA"/>
</dbReference>
<dbReference type="GO" id="GO:0016020">
    <property type="term" value="C:membrane"/>
    <property type="evidence" value="ECO:0007669"/>
    <property type="project" value="UniProtKB-SubCell"/>
</dbReference>
<evidence type="ECO:0000256" key="7">
    <source>
        <dbReference type="ARBA" id="ARBA00023098"/>
    </source>
</evidence>
<dbReference type="SMART" id="SM00822">
    <property type="entry name" value="PKS_KR"/>
    <property type="match status" value="1"/>
</dbReference>
<evidence type="ECO:0000256" key="4">
    <source>
        <dbReference type="ARBA" id="ARBA00022857"/>
    </source>
</evidence>
<dbReference type="Proteomes" id="UP000059188">
    <property type="component" value="Unassembled WGS sequence"/>
</dbReference>
<dbReference type="SUPFAM" id="SSF51735">
    <property type="entry name" value="NAD(P)-binding Rossmann-fold domains"/>
    <property type="match status" value="1"/>
</dbReference>
<keyword evidence="7" id="KW-0443">Lipid metabolism</keyword>
<dbReference type="FunFam" id="3.40.50.720:FF:000131">
    <property type="entry name" value="Short-chain dehydrogenase/reductase 3"/>
    <property type="match status" value="1"/>
</dbReference>
<dbReference type="PANTHER" id="PTHR24322:SF736">
    <property type="entry name" value="RETINOL DEHYDROGENASE 10"/>
    <property type="match status" value="1"/>
</dbReference>
<evidence type="ECO:0000256" key="6">
    <source>
        <dbReference type="ARBA" id="ARBA00023002"/>
    </source>
</evidence>
<dbReference type="InterPro" id="IPR036291">
    <property type="entry name" value="NAD(P)-bd_dom_sf"/>
</dbReference>
<evidence type="ECO:0000256" key="2">
    <source>
        <dbReference type="ARBA" id="ARBA00006484"/>
    </source>
</evidence>
<gene>
    <name evidence="15" type="ORF">RSOLAG1IB_02410</name>
</gene>
<keyword evidence="16" id="KW-1185">Reference proteome</keyword>
<dbReference type="PRINTS" id="PR00081">
    <property type="entry name" value="GDHRDH"/>
</dbReference>
<dbReference type="AlphaFoldDB" id="A0A0B7FND7"/>
<evidence type="ECO:0000256" key="3">
    <source>
        <dbReference type="ARBA" id="ARBA00022692"/>
    </source>
</evidence>